<dbReference type="EMBL" id="LAZR01047328">
    <property type="protein sequence ID" value="KKK94469.1"/>
    <property type="molecule type" value="Genomic_DNA"/>
</dbReference>
<evidence type="ECO:0000313" key="2">
    <source>
        <dbReference type="EMBL" id="KKK94469.1"/>
    </source>
</evidence>
<reference evidence="2" key="1">
    <citation type="journal article" date="2015" name="Nature">
        <title>Complex archaea that bridge the gap between prokaryotes and eukaryotes.</title>
        <authorList>
            <person name="Spang A."/>
            <person name="Saw J.H."/>
            <person name="Jorgensen S.L."/>
            <person name="Zaremba-Niedzwiedzka K."/>
            <person name="Martijn J."/>
            <person name="Lind A.E."/>
            <person name="van Eijk R."/>
            <person name="Schleper C."/>
            <person name="Guy L."/>
            <person name="Ettema T.J."/>
        </authorList>
    </citation>
    <scope>NUCLEOTIDE SEQUENCE</scope>
</reference>
<sequence length="294" mass="32759">MPLEIPPKVAQYTGKEPPEETAAEKQKREKRERYNRLITEGTLVERTAWGDIYEYQGQKFTLTQNRLTGEIDIQSGGVTFKEARPGKAAIPFKGRPERLGPTRAEALATTTQRETQVRAEQEGRQAVAAWGAGAVPGRGTREIASGWIGQWAASRGLPVLPPAGWSPPGYELPLAFGGRGTGPIEQRQRQWDLPWPESVAPQWGRERPFARAEMFPPTPPSVSRVTGIPAGAPLTGVQPRVLSWREAQMMAPAEQKQLTDYLNWLPEGDAQSYWGKVARKGVRTAPERYRTRRQ</sequence>
<evidence type="ECO:0000256" key="1">
    <source>
        <dbReference type="SAM" id="MobiDB-lite"/>
    </source>
</evidence>
<proteinExistence type="predicted"/>
<feature type="compositionally biased region" description="Basic and acidic residues" evidence="1">
    <location>
        <begin position="16"/>
        <end position="32"/>
    </location>
</feature>
<organism evidence="2">
    <name type="scientific">marine sediment metagenome</name>
    <dbReference type="NCBI Taxonomy" id="412755"/>
    <lineage>
        <taxon>unclassified sequences</taxon>
        <taxon>metagenomes</taxon>
        <taxon>ecological metagenomes</taxon>
    </lineage>
</organism>
<dbReference type="AlphaFoldDB" id="A0A0F9BVR1"/>
<gene>
    <name evidence="2" type="ORF">LCGC14_2682540</name>
</gene>
<feature type="region of interest" description="Disordered" evidence="1">
    <location>
        <begin position="1"/>
        <end position="32"/>
    </location>
</feature>
<comment type="caution">
    <text evidence="2">The sequence shown here is derived from an EMBL/GenBank/DDBJ whole genome shotgun (WGS) entry which is preliminary data.</text>
</comment>
<accession>A0A0F9BVR1</accession>
<name>A0A0F9BVR1_9ZZZZ</name>
<protein>
    <submittedName>
        <fullName evidence="2">Uncharacterized protein</fullName>
    </submittedName>
</protein>